<dbReference type="EC" id="1.13.11.93" evidence="6"/>
<gene>
    <name evidence="9" type="ORF">Pan216_44290</name>
</gene>
<comment type="similarity">
    <text evidence="5">Belongs to the 2-oxoadipate dioxygenase/decarboxylase family.</text>
</comment>
<keyword evidence="2" id="KW-0223">Dioxygenase</keyword>
<dbReference type="PANTHER" id="PTHR31136">
    <property type="entry name" value="DUF1338 DOMAIN-CONTAINING PROTEIN"/>
    <property type="match status" value="1"/>
</dbReference>
<dbReference type="EMBL" id="CP036279">
    <property type="protein sequence ID" value="QDU63549.1"/>
    <property type="molecule type" value="Genomic_DNA"/>
</dbReference>
<dbReference type="InterPro" id="IPR009770">
    <property type="entry name" value="HGLS"/>
</dbReference>
<reference evidence="9 10" key="1">
    <citation type="submission" date="2019-02" db="EMBL/GenBank/DDBJ databases">
        <title>Deep-cultivation of Planctomycetes and their phenomic and genomic characterization uncovers novel biology.</title>
        <authorList>
            <person name="Wiegand S."/>
            <person name="Jogler M."/>
            <person name="Boedeker C."/>
            <person name="Pinto D."/>
            <person name="Vollmers J."/>
            <person name="Rivas-Marin E."/>
            <person name="Kohn T."/>
            <person name="Peeters S.H."/>
            <person name="Heuer A."/>
            <person name="Rast P."/>
            <person name="Oberbeckmann S."/>
            <person name="Bunk B."/>
            <person name="Jeske O."/>
            <person name="Meyerdierks A."/>
            <person name="Storesund J.E."/>
            <person name="Kallscheuer N."/>
            <person name="Luecker S."/>
            <person name="Lage O.M."/>
            <person name="Pohl T."/>
            <person name="Merkel B.J."/>
            <person name="Hornburger P."/>
            <person name="Mueller R.-W."/>
            <person name="Bruemmer F."/>
            <person name="Labrenz M."/>
            <person name="Spormann A.M."/>
            <person name="Op den Camp H."/>
            <person name="Overmann J."/>
            <person name="Amann R."/>
            <person name="Jetten M.S.M."/>
            <person name="Mascher T."/>
            <person name="Medema M.H."/>
            <person name="Devos D.P."/>
            <person name="Kaster A.-K."/>
            <person name="Ovreas L."/>
            <person name="Rohde M."/>
            <person name="Galperin M.Y."/>
            <person name="Jogler C."/>
        </authorList>
    </citation>
    <scope>NUCLEOTIDE SEQUENCE [LARGE SCALE GENOMIC DNA]</scope>
    <source>
        <strain evidence="9 10">Pan216</strain>
    </source>
</reference>
<dbReference type="PANTHER" id="PTHR31136:SF5">
    <property type="entry name" value="2-OXOADIPATE DIOXYGENASE_DECARBOXYLASE, CHLOROPLASTIC"/>
    <property type="match status" value="1"/>
</dbReference>
<feature type="region of interest" description="Disordered" evidence="8">
    <location>
        <begin position="1"/>
        <end position="26"/>
    </location>
</feature>
<evidence type="ECO:0000256" key="4">
    <source>
        <dbReference type="ARBA" id="ARBA00023004"/>
    </source>
</evidence>
<sequence length="340" mass="38141">MPPKAKTRPSKKSRETTPKEQTPHRDLRLDGRRELFAAELFDRLWKQYRKRVPYVQVYEQIIGLAGASFVNDHIAFRTIATGRGGADGIASLARIFEAAGYRAAGCYQFPEKHLGSIHYQHRNPDLPKLFISELRVWELPSDIRRLVLRTIGRSTDTLPTGFFARVWDLDQSKEESPTRLAKRTHRYIGSLPWSPPRKKDVIAVNEVSQFAAWVMVHGFQVNHFTALVNSHGVASIDSIDKTVEALREAGVPMKTEIEGDPGSRLRQTATEAVTIEVPARVGGKKGTMPWPYAYFEIAERGDVADPTTGQTVRFEGFLGPQATQLFEMTRQGEPRGATGS</sequence>
<dbReference type="AlphaFoldDB" id="A0A518B9A3"/>
<keyword evidence="4" id="KW-0408">Iron</keyword>
<keyword evidence="3" id="KW-0560">Oxidoreductase</keyword>
<evidence type="ECO:0000256" key="3">
    <source>
        <dbReference type="ARBA" id="ARBA00023002"/>
    </source>
</evidence>
<keyword evidence="10" id="KW-1185">Reference proteome</keyword>
<dbReference type="Proteomes" id="UP000317093">
    <property type="component" value="Chromosome"/>
</dbReference>
<evidence type="ECO:0000256" key="6">
    <source>
        <dbReference type="ARBA" id="ARBA00035023"/>
    </source>
</evidence>
<evidence type="ECO:0000256" key="8">
    <source>
        <dbReference type="SAM" id="MobiDB-lite"/>
    </source>
</evidence>
<comment type="cofactor">
    <cofactor evidence="1">
        <name>Fe(2+)</name>
        <dbReference type="ChEBI" id="CHEBI:29033"/>
    </cofactor>
</comment>
<accession>A0A518B9A3</accession>
<evidence type="ECO:0000256" key="1">
    <source>
        <dbReference type="ARBA" id="ARBA00001954"/>
    </source>
</evidence>
<dbReference type="Gene3D" id="3.10.180.50">
    <property type="match status" value="1"/>
</dbReference>
<organism evidence="9 10">
    <name type="scientific">Kolteria novifilia</name>
    <dbReference type="NCBI Taxonomy" id="2527975"/>
    <lineage>
        <taxon>Bacteria</taxon>
        <taxon>Pseudomonadati</taxon>
        <taxon>Planctomycetota</taxon>
        <taxon>Planctomycetia</taxon>
        <taxon>Kolteriales</taxon>
        <taxon>Kolteriaceae</taxon>
        <taxon>Kolteria</taxon>
    </lineage>
</organism>
<evidence type="ECO:0000313" key="9">
    <source>
        <dbReference type="EMBL" id="QDU63549.1"/>
    </source>
</evidence>
<dbReference type="OrthoDB" id="506370at2"/>
<feature type="compositionally biased region" description="Basic residues" evidence="8">
    <location>
        <begin position="1"/>
        <end position="11"/>
    </location>
</feature>
<proteinExistence type="inferred from homology"/>
<dbReference type="Pfam" id="PF07063">
    <property type="entry name" value="HGLS"/>
    <property type="match status" value="1"/>
</dbReference>
<feature type="compositionally biased region" description="Basic and acidic residues" evidence="8">
    <location>
        <begin position="12"/>
        <end position="26"/>
    </location>
</feature>
<protein>
    <recommendedName>
        <fullName evidence="6">2-oxoadipate dioxygenase/decarboxylase</fullName>
        <ecNumber evidence="6">1.13.11.93</ecNumber>
    </recommendedName>
    <alternativeName>
        <fullName evidence="7">2-hydroxyglutarate synthase</fullName>
    </alternativeName>
</protein>
<evidence type="ECO:0000313" key="10">
    <source>
        <dbReference type="Proteomes" id="UP000317093"/>
    </source>
</evidence>
<evidence type="ECO:0000256" key="2">
    <source>
        <dbReference type="ARBA" id="ARBA00022964"/>
    </source>
</evidence>
<dbReference type="KEGG" id="knv:Pan216_44290"/>
<dbReference type="SMART" id="SM01150">
    <property type="entry name" value="DUF1338"/>
    <property type="match status" value="1"/>
</dbReference>
<evidence type="ECO:0000256" key="7">
    <source>
        <dbReference type="ARBA" id="ARBA00035045"/>
    </source>
</evidence>
<dbReference type="RefSeq" id="WP_145261094.1">
    <property type="nucleotide sequence ID" value="NZ_CP036279.1"/>
</dbReference>
<evidence type="ECO:0000256" key="5">
    <source>
        <dbReference type="ARBA" id="ARBA00035013"/>
    </source>
</evidence>
<dbReference type="GO" id="GO:0051213">
    <property type="term" value="F:dioxygenase activity"/>
    <property type="evidence" value="ECO:0007669"/>
    <property type="project" value="UniProtKB-KW"/>
</dbReference>
<name>A0A518B9A3_9BACT</name>
<dbReference type="CDD" id="cd16350">
    <property type="entry name" value="VOC_like"/>
    <property type="match status" value="1"/>
</dbReference>